<protein>
    <submittedName>
        <fullName evidence="2">Uncharacterized protein</fullName>
    </submittedName>
</protein>
<keyword evidence="1" id="KW-0732">Signal</keyword>
<feature type="chain" id="PRO_5003435861" evidence="1">
    <location>
        <begin position="31"/>
        <end position="157"/>
    </location>
</feature>
<evidence type="ECO:0000256" key="1">
    <source>
        <dbReference type="SAM" id="SignalP"/>
    </source>
</evidence>
<dbReference type="AlphaFoldDB" id="G2Q0Q8"/>
<dbReference type="VEuPathDB" id="FungiDB:MYCTH_2107611"/>
<evidence type="ECO:0000313" key="2">
    <source>
        <dbReference type="EMBL" id="AEO54920.1"/>
    </source>
</evidence>
<dbReference type="GeneID" id="11508374"/>
<accession>G2Q0Q8</accession>
<dbReference type="HOGENOM" id="CLU_1679168_0_0_1"/>
<proteinExistence type="predicted"/>
<feature type="signal peptide" evidence="1">
    <location>
        <begin position="1"/>
        <end position="30"/>
    </location>
</feature>
<dbReference type="KEGG" id="mtm:MYCTH_2107611"/>
<dbReference type="InParanoid" id="G2Q0Q8"/>
<dbReference type="EMBL" id="CP003002">
    <property type="protein sequence ID" value="AEO54920.1"/>
    <property type="molecule type" value="Genomic_DNA"/>
</dbReference>
<dbReference type="Proteomes" id="UP000007322">
    <property type="component" value="Chromosome 1"/>
</dbReference>
<keyword evidence="3" id="KW-1185">Reference proteome</keyword>
<sequence length="157" mass="17403">MEKPLIVDAGICLVLLTSFLFASPSPPIICNPNSRTMLERQSDPPATYRGQASVELFDERNRFRGEENAVRLLAVMPSEGYGFSKPPSRATQSTEYDSEEVLCSVLWFSSTLCLKCNLPVRSPEGDVDLHRLSSGAESDEDVIEVNNERVAERMGAF</sequence>
<dbReference type="RefSeq" id="XP_003660165.1">
    <property type="nucleotide sequence ID" value="XM_003660117.1"/>
</dbReference>
<organism evidence="2 3">
    <name type="scientific">Thermothelomyces thermophilus (strain ATCC 42464 / BCRC 31852 / DSM 1799)</name>
    <name type="common">Sporotrichum thermophile</name>
    <dbReference type="NCBI Taxonomy" id="573729"/>
    <lineage>
        <taxon>Eukaryota</taxon>
        <taxon>Fungi</taxon>
        <taxon>Dikarya</taxon>
        <taxon>Ascomycota</taxon>
        <taxon>Pezizomycotina</taxon>
        <taxon>Sordariomycetes</taxon>
        <taxon>Sordariomycetidae</taxon>
        <taxon>Sordariales</taxon>
        <taxon>Chaetomiaceae</taxon>
        <taxon>Thermothelomyces</taxon>
    </lineage>
</organism>
<gene>
    <name evidence="2" type="ORF">MYCTH_2107611</name>
</gene>
<evidence type="ECO:0000313" key="3">
    <source>
        <dbReference type="Proteomes" id="UP000007322"/>
    </source>
</evidence>
<reference evidence="2 3" key="1">
    <citation type="journal article" date="2011" name="Nat. Biotechnol.">
        <title>Comparative genomic analysis of the thermophilic biomass-degrading fungi Myceliophthora thermophila and Thielavia terrestris.</title>
        <authorList>
            <person name="Berka R.M."/>
            <person name="Grigoriev I.V."/>
            <person name="Otillar R."/>
            <person name="Salamov A."/>
            <person name="Grimwood J."/>
            <person name="Reid I."/>
            <person name="Ishmael N."/>
            <person name="John T."/>
            <person name="Darmond C."/>
            <person name="Moisan M.-C."/>
            <person name="Henrissat B."/>
            <person name="Coutinho P.M."/>
            <person name="Lombard V."/>
            <person name="Natvig D.O."/>
            <person name="Lindquist E."/>
            <person name="Schmutz J."/>
            <person name="Lucas S."/>
            <person name="Harris P."/>
            <person name="Powlowski J."/>
            <person name="Bellemare A."/>
            <person name="Taylor D."/>
            <person name="Butler G."/>
            <person name="de Vries R.P."/>
            <person name="Allijn I.E."/>
            <person name="van den Brink J."/>
            <person name="Ushinsky S."/>
            <person name="Storms R."/>
            <person name="Powell A.J."/>
            <person name="Paulsen I.T."/>
            <person name="Elbourne L.D.H."/>
            <person name="Baker S.E."/>
            <person name="Magnuson J."/>
            <person name="LaBoissiere S."/>
            <person name="Clutterbuck A.J."/>
            <person name="Martinez D."/>
            <person name="Wogulis M."/>
            <person name="de Leon A.L."/>
            <person name="Rey M.W."/>
            <person name="Tsang A."/>
        </authorList>
    </citation>
    <scope>NUCLEOTIDE SEQUENCE [LARGE SCALE GENOMIC DNA]</scope>
    <source>
        <strain evidence="3">ATCC 42464 / BCRC 31852 / DSM 1799</strain>
    </source>
</reference>
<name>G2Q0Q8_THET4</name>